<protein>
    <recommendedName>
        <fullName evidence="3">Cationic amino acid transporter C-terminal domain-containing protein</fullName>
    </recommendedName>
</protein>
<evidence type="ECO:0000313" key="4">
    <source>
        <dbReference type="EnsemblPlants" id="QL05p053423:mrna:CDS:1"/>
    </source>
</evidence>
<dbReference type="Proteomes" id="UP000594261">
    <property type="component" value="Chromosome 5"/>
</dbReference>
<keyword evidence="2" id="KW-0472">Membrane</keyword>
<organism evidence="4 5">
    <name type="scientific">Quercus lobata</name>
    <name type="common">Valley oak</name>
    <dbReference type="NCBI Taxonomy" id="97700"/>
    <lineage>
        <taxon>Eukaryota</taxon>
        <taxon>Viridiplantae</taxon>
        <taxon>Streptophyta</taxon>
        <taxon>Embryophyta</taxon>
        <taxon>Tracheophyta</taxon>
        <taxon>Spermatophyta</taxon>
        <taxon>Magnoliopsida</taxon>
        <taxon>eudicotyledons</taxon>
        <taxon>Gunneridae</taxon>
        <taxon>Pentapetalae</taxon>
        <taxon>rosids</taxon>
        <taxon>fabids</taxon>
        <taxon>Fagales</taxon>
        <taxon>Fagaceae</taxon>
        <taxon>Quercus</taxon>
    </lineage>
</organism>
<dbReference type="InterPro" id="IPR029485">
    <property type="entry name" value="CAT_C"/>
</dbReference>
<dbReference type="Pfam" id="PF13906">
    <property type="entry name" value="AA_permease_C"/>
    <property type="match status" value="1"/>
</dbReference>
<evidence type="ECO:0000256" key="2">
    <source>
        <dbReference type="SAM" id="Phobius"/>
    </source>
</evidence>
<dbReference type="PANTHER" id="PTHR43243:SF1">
    <property type="entry name" value="CATIONIC AMINO ACID TRANSPORTER 1"/>
    <property type="match status" value="1"/>
</dbReference>
<dbReference type="EMBL" id="LRBV02000005">
    <property type="status" value="NOT_ANNOTATED_CDS"/>
    <property type="molecule type" value="Genomic_DNA"/>
</dbReference>
<reference evidence="4 5" key="1">
    <citation type="journal article" date="2016" name="G3 (Bethesda)">
        <title>First Draft Assembly and Annotation of the Genome of a California Endemic Oak Quercus lobata Nee (Fagaceae).</title>
        <authorList>
            <person name="Sork V.L."/>
            <person name="Fitz-Gibbon S.T."/>
            <person name="Puiu D."/>
            <person name="Crepeau M."/>
            <person name="Gugger P.F."/>
            <person name="Sherman R."/>
            <person name="Stevens K."/>
            <person name="Langley C.H."/>
            <person name="Pellegrini M."/>
            <person name="Salzberg S.L."/>
        </authorList>
    </citation>
    <scope>NUCLEOTIDE SEQUENCE [LARGE SCALE GENOMIC DNA]</scope>
    <source>
        <strain evidence="4 5">cv. SW786</strain>
    </source>
</reference>
<evidence type="ECO:0000313" key="5">
    <source>
        <dbReference type="Proteomes" id="UP000594261"/>
    </source>
</evidence>
<dbReference type="OMA" id="DTERMGL"/>
<feature type="transmembrane region" description="Helical" evidence="2">
    <location>
        <begin position="16"/>
        <end position="38"/>
    </location>
</feature>
<comment type="similarity">
    <text evidence="1">Belongs to the amino acid-polyamine-organocation (APC) superfamily. Cationic amino acid transporter (CAT) (TC 2.A.3.3) family.</text>
</comment>
<accession>A0A7N2LR23</accession>
<feature type="domain" description="Cationic amino acid transporter C-terminal" evidence="3">
    <location>
        <begin position="132"/>
        <end position="182"/>
    </location>
</feature>
<dbReference type="GO" id="GO:0005886">
    <property type="term" value="C:plasma membrane"/>
    <property type="evidence" value="ECO:0007669"/>
    <property type="project" value="TreeGrafter"/>
</dbReference>
<feature type="transmembrane region" description="Helical" evidence="2">
    <location>
        <begin position="102"/>
        <end position="122"/>
    </location>
</feature>
<dbReference type="AlphaFoldDB" id="A0A7N2LR23"/>
<dbReference type="InParanoid" id="A0A7N2LR23"/>
<feature type="transmembrane region" description="Helical" evidence="2">
    <location>
        <begin position="163"/>
        <end position="186"/>
    </location>
</feature>
<dbReference type="GO" id="GO:0005313">
    <property type="term" value="F:L-glutamate transmembrane transporter activity"/>
    <property type="evidence" value="ECO:0007669"/>
    <property type="project" value="TreeGrafter"/>
</dbReference>
<name>A0A7N2LR23_QUELO</name>
<feature type="transmembrane region" description="Helical" evidence="2">
    <location>
        <begin position="44"/>
        <end position="64"/>
    </location>
</feature>
<feature type="transmembrane region" description="Helical" evidence="2">
    <location>
        <begin position="131"/>
        <end position="151"/>
    </location>
</feature>
<keyword evidence="5" id="KW-1185">Reference proteome</keyword>
<evidence type="ECO:0000256" key="1">
    <source>
        <dbReference type="ARBA" id="ARBA00008572"/>
    </source>
</evidence>
<dbReference type="Gramene" id="QL05p053423:mrna">
    <property type="protein sequence ID" value="QL05p053423:mrna:CDS:1"/>
    <property type="gene ID" value="QL05p053423"/>
</dbReference>
<feature type="transmembrane region" description="Helical" evidence="2">
    <location>
        <begin position="76"/>
        <end position="96"/>
    </location>
</feature>
<keyword evidence="2" id="KW-1133">Transmembrane helix</keyword>
<proteinExistence type="inferred from homology"/>
<reference evidence="4" key="2">
    <citation type="submission" date="2021-01" db="UniProtKB">
        <authorList>
            <consortium name="EnsemblPlants"/>
        </authorList>
    </citation>
    <scope>IDENTIFICATION</scope>
</reference>
<sequence>MPPCLAIMNEKTGTPLIATVVMLAATAVIAFFTLLGILSNLLSISSLFILMLVAIGLLVRRYYVSGVTTKANRIKFIVFLALILGSSIGTAIYWASSTDHGWIGYAITLPIWLLSTFGLWLFAPQAREPKFWGVPLVPRLPSLSIAINIFLLGSIDKKSFEKFGIFTLVMIVYYFLYGLHASYGTAKEASSAKQMKNVEEGGLELEI</sequence>
<dbReference type="EnsemblPlants" id="QL05p053423:mrna">
    <property type="protein sequence ID" value="QL05p053423:mrna:CDS:1"/>
    <property type="gene ID" value="QL05p053423"/>
</dbReference>
<evidence type="ECO:0000259" key="3">
    <source>
        <dbReference type="Pfam" id="PF13906"/>
    </source>
</evidence>
<dbReference type="PANTHER" id="PTHR43243">
    <property type="entry name" value="INNER MEMBRANE TRANSPORTER YGJI-RELATED"/>
    <property type="match status" value="1"/>
</dbReference>
<dbReference type="GO" id="GO:0015189">
    <property type="term" value="F:L-lysine transmembrane transporter activity"/>
    <property type="evidence" value="ECO:0007669"/>
    <property type="project" value="TreeGrafter"/>
</dbReference>
<keyword evidence="2" id="KW-0812">Transmembrane</keyword>